<name>A0ABV7Q1I4_9ACTN</name>
<dbReference type="EMBL" id="JBHRWO010000010">
    <property type="protein sequence ID" value="MFC3493128.1"/>
    <property type="molecule type" value="Genomic_DNA"/>
</dbReference>
<proteinExistence type="predicted"/>
<dbReference type="SUPFAM" id="SSF103473">
    <property type="entry name" value="MFS general substrate transporter"/>
    <property type="match status" value="1"/>
</dbReference>
<keyword evidence="2" id="KW-0472">Membrane</keyword>
<keyword evidence="2" id="KW-0812">Transmembrane</keyword>
<accession>A0ABV7Q1I4</accession>
<dbReference type="InterPro" id="IPR036259">
    <property type="entry name" value="MFS_trans_sf"/>
</dbReference>
<dbReference type="RefSeq" id="WP_387974940.1">
    <property type="nucleotide sequence ID" value="NZ_JBHRWO010000010.1"/>
</dbReference>
<organism evidence="3 4">
    <name type="scientific">Glycomyces rhizosphaerae</name>
    <dbReference type="NCBI Taxonomy" id="2054422"/>
    <lineage>
        <taxon>Bacteria</taxon>
        <taxon>Bacillati</taxon>
        <taxon>Actinomycetota</taxon>
        <taxon>Actinomycetes</taxon>
        <taxon>Glycomycetales</taxon>
        <taxon>Glycomycetaceae</taxon>
        <taxon>Glycomyces</taxon>
    </lineage>
</organism>
<evidence type="ECO:0000313" key="4">
    <source>
        <dbReference type="Proteomes" id="UP001595712"/>
    </source>
</evidence>
<protein>
    <recommendedName>
        <fullName evidence="5">MFS transporter</fullName>
    </recommendedName>
</protein>
<feature type="compositionally biased region" description="Low complexity" evidence="1">
    <location>
        <begin position="77"/>
        <end position="93"/>
    </location>
</feature>
<evidence type="ECO:0000313" key="3">
    <source>
        <dbReference type="EMBL" id="MFC3493128.1"/>
    </source>
</evidence>
<keyword evidence="4" id="KW-1185">Reference proteome</keyword>
<keyword evidence="2" id="KW-1133">Transmembrane helix</keyword>
<feature type="transmembrane region" description="Helical" evidence="2">
    <location>
        <begin position="20"/>
        <end position="42"/>
    </location>
</feature>
<gene>
    <name evidence="3" type="ORF">ACFO8M_11595</name>
</gene>
<dbReference type="Gene3D" id="1.20.1250.20">
    <property type="entry name" value="MFS general substrate transporter like domains"/>
    <property type="match status" value="1"/>
</dbReference>
<reference evidence="4" key="1">
    <citation type="journal article" date="2019" name="Int. J. Syst. Evol. Microbiol.">
        <title>The Global Catalogue of Microorganisms (GCM) 10K type strain sequencing project: providing services to taxonomists for standard genome sequencing and annotation.</title>
        <authorList>
            <consortium name="The Broad Institute Genomics Platform"/>
            <consortium name="The Broad Institute Genome Sequencing Center for Infectious Disease"/>
            <person name="Wu L."/>
            <person name="Ma J."/>
        </authorList>
    </citation>
    <scope>NUCLEOTIDE SEQUENCE [LARGE SCALE GENOMIC DNA]</scope>
    <source>
        <strain evidence="4">CGMCC 4.7396</strain>
    </source>
</reference>
<evidence type="ECO:0000256" key="2">
    <source>
        <dbReference type="SAM" id="Phobius"/>
    </source>
</evidence>
<evidence type="ECO:0000256" key="1">
    <source>
        <dbReference type="SAM" id="MobiDB-lite"/>
    </source>
</evidence>
<feature type="region of interest" description="Disordered" evidence="1">
    <location>
        <begin position="71"/>
        <end position="93"/>
    </location>
</feature>
<evidence type="ECO:0008006" key="5">
    <source>
        <dbReference type="Google" id="ProtNLM"/>
    </source>
</evidence>
<sequence length="93" mass="9566">MTSTETTAAPEAATTTRWRAILAVGFAQLVVAGGMSTLAVALPAIRTDFHVTEAATAWVLLSYALPMGPWRSPPGGSPTAPTCAPSPSSPWGR</sequence>
<comment type="caution">
    <text evidence="3">The sequence shown here is derived from an EMBL/GenBank/DDBJ whole genome shotgun (WGS) entry which is preliminary data.</text>
</comment>
<dbReference type="Proteomes" id="UP001595712">
    <property type="component" value="Unassembled WGS sequence"/>
</dbReference>